<accession>A0A6N3I234</accession>
<name>A0A6N3I234_9FIRM</name>
<dbReference type="Pfam" id="PF11922">
    <property type="entry name" value="DUF3440"/>
    <property type="match status" value="1"/>
</dbReference>
<reference evidence="2" key="1">
    <citation type="submission" date="2019-11" db="EMBL/GenBank/DDBJ databases">
        <authorList>
            <person name="Feng L."/>
        </authorList>
    </citation>
    <scope>NUCLEOTIDE SEQUENCE</scope>
    <source>
        <strain evidence="2">ChathewayiLFYP18</strain>
    </source>
</reference>
<feature type="domain" description="Phosphoadenosine phosphosulphate reductase" evidence="1">
    <location>
        <begin position="85"/>
        <end position="296"/>
    </location>
</feature>
<dbReference type="Pfam" id="PF01507">
    <property type="entry name" value="PAPS_reduct"/>
    <property type="match status" value="1"/>
</dbReference>
<evidence type="ECO:0000313" key="2">
    <source>
        <dbReference type="EMBL" id="VYU83222.1"/>
    </source>
</evidence>
<dbReference type="InterPro" id="IPR021845">
    <property type="entry name" value="DUF3440"/>
</dbReference>
<dbReference type="GO" id="GO:0071453">
    <property type="term" value="P:cellular response to oxygen levels"/>
    <property type="evidence" value="ECO:0007669"/>
    <property type="project" value="TreeGrafter"/>
</dbReference>
<dbReference type="AlphaFoldDB" id="A0A6N3I234"/>
<dbReference type="InterPro" id="IPR014729">
    <property type="entry name" value="Rossmann-like_a/b/a_fold"/>
</dbReference>
<dbReference type="EMBL" id="CACRUH010000089">
    <property type="protein sequence ID" value="VYU83222.1"/>
    <property type="molecule type" value="Genomic_DNA"/>
</dbReference>
<keyword evidence="2" id="KW-0436">Ligase</keyword>
<proteinExistence type="predicted"/>
<dbReference type="Gene3D" id="3.40.50.620">
    <property type="entry name" value="HUPs"/>
    <property type="match status" value="1"/>
</dbReference>
<evidence type="ECO:0000259" key="1">
    <source>
        <dbReference type="Pfam" id="PF01507"/>
    </source>
</evidence>
<dbReference type="PANTHER" id="PTHR30083">
    <property type="entry name" value="TRANSCRIPTIONAL REGULATOR-RELATED"/>
    <property type="match status" value="1"/>
</dbReference>
<dbReference type="PANTHER" id="PTHR30083:SF0">
    <property type="entry name" value="3'-PHOSPHOADENOSINE 5'-PHOSPHOSULFATE SULFOTRANSFERASE (PAPS REDUCTASE)_FAD SYNTHETASE"/>
    <property type="match status" value="1"/>
</dbReference>
<protein>
    <submittedName>
        <fullName evidence="2">tRNA(Ile)-lysidine synthase</fullName>
        <ecNumber evidence="2">6.3.4.19</ecNumber>
    </submittedName>
</protein>
<organism evidence="2">
    <name type="scientific">Hungatella hathewayi</name>
    <dbReference type="NCBI Taxonomy" id="154046"/>
    <lineage>
        <taxon>Bacteria</taxon>
        <taxon>Bacillati</taxon>
        <taxon>Bacillota</taxon>
        <taxon>Clostridia</taxon>
        <taxon>Lachnospirales</taxon>
        <taxon>Lachnospiraceae</taxon>
        <taxon>Hungatella</taxon>
    </lineage>
</organism>
<dbReference type="SUPFAM" id="SSF52402">
    <property type="entry name" value="Adenine nucleotide alpha hydrolases-like"/>
    <property type="match status" value="1"/>
</dbReference>
<gene>
    <name evidence="2" type="primary">tilS_1</name>
    <name evidence="2" type="ORF">CHLFYP18_03996</name>
</gene>
<dbReference type="InterPro" id="IPR002500">
    <property type="entry name" value="PAPS_reduct_dom"/>
</dbReference>
<sequence length="498" mass="59005">MLNFSALHIIILVRYMINETRQNDSGSHSLETLDGYMAAQQALLYVLYMKDKEFIRDMRKEYINMNVFDALQKRFAFLFQEFKNIYISFSGGKDSGVLLNLLLDYRNKYASDRVIGVFHQDFEAQYTVTTDYITRTFKRLENESGIDLYWVCLPMATRTALSSYEMYWYPWDETKQDIWVRPIPEYPYVINLAKPFTHYRYRMHQEDLAKQFGRFYKEEHGNGSTVCLLGLRADESLQRYSGFVNKKYGYQNECWISRQFKDVWCASPLYDWSNSDVWCANYRFNYDYNNLYDLYYKAGLKIDQMRVASPFNDYSKDALNLYRVIDPEIWAKLVGRVRGANFGAIYGKTKAMGYRSITLPEDHTWKSYTHFLLDTLPARLRNNYVKKFNTSIHFWHETGGGLPEETILELLEKGYHIRRNGISNYTINKNSRIIFLGPIPDHTDDIKSTKDIPSWKRMCYCILKNDHTCRFMGFGLTRQEQKRVDIIKYKYGGMINGK</sequence>
<dbReference type="EC" id="6.3.4.19" evidence="2"/>
<dbReference type="GO" id="GO:0032267">
    <property type="term" value="F:tRNA(Ile)-lysidine synthase activity"/>
    <property type="evidence" value="ECO:0007669"/>
    <property type="project" value="UniProtKB-EC"/>
</dbReference>